<keyword evidence="2" id="KW-0378">Hydrolase</keyword>
<evidence type="ECO:0000256" key="1">
    <source>
        <dbReference type="ARBA" id="ARBA00022723"/>
    </source>
</evidence>
<protein>
    <submittedName>
        <fullName evidence="6">Diethylphosphate phosphodiesterase</fullName>
    </submittedName>
</protein>
<keyword evidence="7" id="KW-1185">Reference proteome</keyword>
<dbReference type="Pfam" id="PF00149">
    <property type="entry name" value="Metallophos"/>
    <property type="match status" value="1"/>
</dbReference>
<sequence length="272" mass="30315">MTKVVQITDLHLVPSGRILRGVDPEQRLRSCLRDIERFHQDATALVITGDLVDEAEPDVYDLLHGILADYRLPPVHLTVGNHDDRRAFARVFPGDVVSDTGFANKAVALGNYLGILIDTWEFGTHAGALCADRLSWLTATLAADDRPVVLFMHHVPFNVGLKWLDRLPMKNDVDLARALEPFRSRIRHLFFGHLHRNVSGTWMGYPFTVSASAAVHHGTLDFQSEISRPMIVDPFYTVILLGDDQVVVHANQVIANPVLVDYGPSPPPRHTS</sequence>
<dbReference type="Proteomes" id="UP000248021">
    <property type="component" value="Unassembled WGS sequence"/>
</dbReference>
<dbReference type="PANTHER" id="PTHR42988">
    <property type="entry name" value="PHOSPHOHYDROLASE"/>
    <property type="match status" value="1"/>
</dbReference>
<name>A0A2V3UFC9_9HYPH</name>
<evidence type="ECO:0000259" key="5">
    <source>
        <dbReference type="Pfam" id="PF00149"/>
    </source>
</evidence>
<evidence type="ECO:0000256" key="4">
    <source>
        <dbReference type="ARBA" id="ARBA00025742"/>
    </source>
</evidence>
<keyword evidence="1" id="KW-0479">Metal-binding</keyword>
<dbReference type="EMBL" id="QJJK01000007">
    <property type="protein sequence ID" value="PXW57350.1"/>
    <property type="molecule type" value="Genomic_DNA"/>
</dbReference>
<dbReference type="GO" id="GO:0046872">
    <property type="term" value="F:metal ion binding"/>
    <property type="evidence" value="ECO:0007669"/>
    <property type="project" value="UniProtKB-KW"/>
</dbReference>
<keyword evidence="3" id="KW-0408">Iron</keyword>
<feature type="domain" description="Calcineurin-like phosphoesterase" evidence="5">
    <location>
        <begin position="3"/>
        <end position="196"/>
    </location>
</feature>
<dbReference type="SUPFAM" id="SSF56300">
    <property type="entry name" value="Metallo-dependent phosphatases"/>
    <property type="match status" value="1"/>
</dbReference>
<evidence type="ECO:0000313" key="6">
    <source>
        <dbReference type="EMBL" id="PXW57350.1"/>
    </source>
</evidence>
<dbReference type="InterPro" id="IPR004843">
    <property type="entry name" value="Calcineurin-like_PHP"/>
</dbReference>
<gene>
    <name evidence="6" type="ORF">C7450_107391</name>
</gene>
<dbReference type="InterPro" id="IPR029052">
    <property type="entry name" value="Metallo-depent_PP-like"/>
</dbReference>
<evidence type="ECO:0000313" key="7">
    <source>
        <dbReference type="Proteomes" id="UP000248021"/>
    </source>
</evidence>
<evidence type="ECO:0000256" key="3">
    <source>
        <dbReference type="ARBA" id="ARBA00023004"/>
    </source>
</evidence>
<comment type="caution">
    <text evidence="6">The sequence shown here is derived from an EMBL/GenBank/DDBJ whole genome shotgun (WGS) entry which is preliminary data.</text>
</comment>
<organism evidence="6 7">
    <name type="scientific">Chelatococcus asaccharovorans</name>
    <dbReference type="NCBI Taxonomy" id="28210"/>
    <lineage>
        <taxon>Bacteria</taxon>
        <taxon>Pseudomonadati</taxon>
        <taxon>Pseudomonadota</taxon>
        <taxon>Alphaproteobacteria</taxon>
        <taxon>Hyphomicrobiales</taxon>
        <taxon>Chelatococcaceae</taxon>
        <taxon>Chelatococcus</taxon>
    </lineage>
</organism>
<dbReference type="AlphaFoldDB" id="A0A2V3UFC9"/>
<dbReference type="InterPro" id="IPR026575">
    <property type="entry name" value="GpdQ/CpdA-like"/>
</dbReference>
<proteinExistence type="inferred from homology"/>
<comment type="similarity">
    <text evidence="4">Belongs to the cyclic nucleotide phosphodiesterase class-III family.</text>
</comment>
<evidence type="ECO:0000256" key="2">
    <source>
        <dbReference type="ARBA" id="ARBA00022801"/>
    </source>
</evidence>
<dbReference type="CDD" id="cd07402">
    <property type="entry name" value="MPP_GpdQ"/>
    <property type="match status" value="1"/>
</dbReference>
<dbReference type="PANTHER" id="PTHR42988:SF2">
    <property type="entry name" value="CYCLIC NUCLEOTIDE PHOSPHODIESTERASE CBUA0032-RELATED"/>
    <property type="match status" value="1"/>
</dbReference>
<reference evidence="6 7" key="1">
    <citation type="submission" date="2018-05" db="EMBL/GenBank/DDBJ databases">
        <title>Genomic Encyclopedia of Type Strains, Phase IV (KMG-IV): sequencing the most valuable type-strain genomes for metagenomic binning, comparative biology and taxonomic classification.</title>
        <authorList>
            <person name="Goeker M."/>
        </authorList>
    </citation>
    <scope>NUCLEOTIDE SEQUENCE [LARGE SCALE GENOMIC DNA]</scope>
    <source>
        <strain evidence="6 7">DSM 6462</strain>
    </source>
</reference>
<accession>A0A2V3UFC9</accession>
<dbReference type="InterPro" id="IPR050884">
    <property type="entry name" value="CNP_phosphodiesterase-III"/>
</dbReference>
<dbReference type="RefSeq" id="WP_170147314.1">
    <property type="nucleotide sequence ID" value="NZ_JAHBRY010000001.1"/>
</dbReference>
<dbReference type="Gene3D" id="3.60.21.10">
    <property type="match status" value="1"/>
</dbReference>
<dbReference type="GO" id="GO:0004112">
    <property type="term" value="F:cyclic-nucleotide phosphodiesterase activity"/>
    <property type="evidence" value="ECO:0007669"/>
    <property type="project" value="InterPro"/>
</dbReference>